<evidence type="ECO:0008006" key="3">
    <source>
        <dbReference type="Google" id="ProtNLM"/>
    </source>
</evidence>
<protein>
    <recommendedName>
        <fullName evidence="3">NSD Cys-His rich domain-containing protein</fullName>
    </recommendedName>
</protein>
<name>A0A0N8PSP9_9CHLR</name>
<dbReference type="EMBL" id="LJCR01000283">
    <property type="protein sequence ID" value="KPV53333.1"/>
    <property type="molecule type" value="Genomic_DNA"/>
</dbReference>
<evidence type="ECO:0000313" key="2">
    <source>
        <dbReference type="Proteomes" id="UP000050509"/>
    </source>
</evidence>
<evidence type="ECO:0000313" key="1">
    <source>
        <dbReference type="EMBL" id="KPV53333.1"/>
    </source>
</evidence>
<dbReference type="Proteomes" id="UP000050509">
    <property type="component" value="Unassembled WGS sequence"/>
</dbReference>
<sequence length="71" mass="8036">MVCFHCEQAARGVCRFCGRALCRDHMKNKMPYIITIYVGEANTPKAIVVSDSLWCGVCKPQPEPVEMPEIY</sequence>
<organism evidence="1 2">
    <name type="scientific">Kouleothrix aurantiaca</name>
    <dbReference type="NCBI Taxonomy" id="186479"/>
    <lineage>
        <taxon>Bacteria</taxon>
        <taxon>Bacillati</taxon>
        <taxon>Chloroflexota</taxon>
        <taxon>Chloroflexia</taxon>
        <taxon>Chloroflexales</taxon>
        <taxon>Roseiflexineae</taxon>
        <taxon>Roseiflexaceae</taxon>
        <taxon>Kouleothrix</taxon>
    </lineage>
</organism>
<reference evidence="1 2" key="1">
    <citation type="submission" date="2015-09" db="EMBL/GenBank/DDBJ databases">
        <title>Draft genome sequence of Kouleothrix aurantiaca JCM 19913.</title>
        <authorList>
            <person name="Hemp J."/>
        </authorList>
    </citation>
    <scope>NUCLEOTIDE SEQUENCE [LARGE SCALE GENOMIC DNA]</scope>
    <source>
        <strain evidence="1 2">COM-B</strain>
    </source>
</reference>
<dbReference type="AlphaFoldDB" id="A0A0N8PSP9"/>
<proteinExistence type="predicted"/>
<gene>
    <name evidence="1" type="ORF">SE17_10235</name>
</gene>
<keyword evidence="2" id="KW-1185">Reference proteome</keyword>
<comment type="caution">
    <text evidence="1">The sequence shown here is derived from an EMBL/GenBank/DDBJ whole genome shotgun (WGS) entry which is preliminary data.</text>
</comment>
<accession>A0A0N8PSP9</accession>